<keyword evidence="1 5" id="KW-0805">Transcription regulation</keyword>
<keyword evidence="8" id="KW-1185">Reference proteome</keyword>
<keyword evidence="3 5" id="KW-0238">DNA-binding</keyword>
<dbReference type="InterPro" id="IPR007627">
    <property type="entry name" value="RNA_pol_sigma70_r2"/>
</dbReference>
<keyword evidence="2 5" id="KW-0731">Sigma factor</keyword>
<dbReference type="InParanoid" id="A0A6C2YN65"/>
<dbReference type="GO" id="GO:0016987">
    <property type="term" value="F:sigma factor activity"/>
    <property type="evidence" value="ECO:0007669"/>
    <property type="project" value="UniProtKB-KW"/>
</dbReference>
<evidence type="ECO:0000313" key="8">
    <source>
        <dbReference type="Proteomes" id="UP000464378"/>
    </source>
</evidence>
<dbReference type="PANTHER" id="PTHR43133">
    <property type="entry name" value="RNA POLYMERASE ECF-TYPE SIGMA FACTO"/>
    <property type="match status" value="1"/>
</dbReference>
<protein>
    <recommendedName>
        <fullName evidence="5">RNA polymerase sigma factor</fullName>
    </recommendedName>
</protein>
<keyword evidence="4 5" id="KW-0804">Transcription</keyword>
<reference evidence="7" key="1">
    <citation type="submission" date="2019-04" db="EMBL/GenBank/DDBJ databases">
        <authorList>
            <consortium name="Science for Life Laboratories"/>
        </authorList>
    </citation>
    <scope>NUCLEOTIDE SEQUENCE</scope>
    <source>
        <strain evidence="7">MBLW1</strain>
    </source>
</reference>
<dbReference type="Proteomes" id="UP000464378">
    <property type="component" value="Chromosome"/>
</dbReference>
<evidence type="ECO:0000256" key="4">
    <source>
        <dbReference type="ARBA" id="ARBA00023163"/>
    </source>
</evidence>
<dbReference type="Gene3D" id="1.10.1740.10">
    <property type="match status" value="1"/>
</dbReference>
<dbReference type="EMBL" id="LR593887">
    <property type="protein sequence ID" value="VTS02036.1"/>
    <property type="molecule type" value="Genomic_DNA"/>
</dbReference>
<evidence type="ECO:0000256" key="2">
    <source>
        <dbReference type="ARBA" id="ARBA00023082"/>
    </source>
</evidence>
<dbReference type="PROSITE" id="PS01063">
    <property type="entry name" value="SIGMA70_ECF"/>
    <property type="match status" value="1"/>
</dbReference>
<dbReference type="EMBL" id="LR586016">
    <property type="protein sequence ID" value="VIP02649.1"/>
    <property type="molecule type" value="Genomic_DNA"/>
</dbReference>
<dbReference type="InterPro" id="IPR013325">
    <property type="entry name" value="RNA_pol_sigma_r2"/>
</dbReference>
<evidence type="ECO:0000256" key="5">
    <source>
        <dbReference type="RuleBase" id="RU000716"/>
    </source>
</evidence>
<evidence type="ECO:0000256" key="3">
    <source>
        <dbReference type="ARBA" id="ARBA00023125"/>
    </source>
</evidence>
<organism evidence="7">
    <name type="scientific">Tuwongella immobilis</name>
    <dbReference type="NCBI Taxonomy" id="692036"/>
    <lineage>
        <taxon>Bacteria</taxon>
        <taxon>Pseudomonadati</taxon>
        <taxon>Planctomycetota</taxon>
        <taxon>Planctomycetia</taxon>
        <taxon>Gemmatales</taxon>
        <taxon>Gemmataceae</taxon>
        <taxon>Tuwongella</taxon>
    </lineage>
</organism>
<feature type="domain" description="RNA polymerase sigma-70 region 2" evidence="6">
    <location>
        <begin position="32"/>
        <end position="96"/>
    </location>
</feature>
<dbReference type="NCBIfam" id="TIGR02937">
    <property type="entry name" value="sigma70-ECF"/>
    <property type="match status" value="1"/>
</dbReference>
<evidence type="ECO:0000259" key="6">
    <source>
        <dbReference type="Pfam" id="PF04542"/>
    </source>
</evidence>
<dbReference type="KEGG" id="tim:GMBLW1_13110"/>
<dbReference type="Pfam" id="PF04542">
    <property type="entry name" value="Sigma70_r2"/>
    <property type="match status" value="1"/>
</dbReference>
<dbReference type="InterPro" id="IPR039425">
    <property type="entry name" value="RNA_pol_sigma-70-like"/>
</dbReference>
<evidence type="ECO:0000256" key="1">
    <source>
        <dbReference type="ARBA" id="ARBA00023015"/>
    </source>
</evidence>
<evidence type="ECO:0000313" key="7">
    <source>
        <dbReference type="EMBL" id="VIP02649.1"/>
    </source>
</evidence>
<accession>A0A6C2YN65</accession>
<dbReference type="SUPFAM" id="SSF88946">
    <property type="entry name" value="Sigma2 domain of RNA polymerase sigma factors"/>
    <property type="match status" value="1"/>
</dbReference>
<dbReference type="GO" id="GO:0003677">
    <property type="term" value="F:DNA binding"/>
    <property type="evidence" value="ECO:0007669"/>
    <property type="project" value="UniProtKB-KW"/>
</dbReference>
<dbReference type="InterPro" id="IPR014284">
    <property type="entry name" value="RNA_pol_sigma-70_dom"/>
</dbReference>
<proteinExistence type="inferred from homology"/>
<sequence length="298" mass="34044">MHNPFQEIVDESTDLDWIEEAKGGNRNALEQLILRHQAWIYNIAVRMVFHSHDAEEVTQEVLIKAITQLSTFQGASRFRTWLYRITINHVLNMKRRGGELRTSHFSAYAAAINDTPDLDLPDSKSVPVDGALLVQEAKLSCITGMLLCLDRKQRLIFTLGEIFSVSDSVGSELMEMSADNFRQCLARARRDLEQFLQGQCGLVNPNNPCRCAKKTRGFIEAGHVDPKHLQFVPLRVRRIAEVADGVVQRIEDTVNEPVSAIFRDQPFLEPNDQVQWLRERLFRGDLGRALEIRDRFST</sequence>
<gene>
    <name evidence="7" type="ORF">GMBLW1_13110</name>
</gene>
<comment type="similarity">
    <text evidence="5">Belongs to the sigma-70 factor family. ECF subfamily.</text>
</comment>
<dbReference type="GO" id="GO:0006352">
    <property type="term" value="P:DNA-templated transcription initiation"/>
    <property type="evidence" value="ECO:0007669"/>
    <property type="project" value="InterPro"/>
</dbReference>
<name>A0A6C2YN65_9BACT</name>
<dbReference type="InterPro" id="IPR000838">
    <property type="entry name" value="RNA_pol_sigma70_ECF_CS"/>
</dbReference>
<dbReference type="AlphaFoldDB" id="A0A6C2YN65"/>
<dbReference type="RefSeq" id="WP_162657802.1">
    <property type="nucleotide sequence ID" value="NZ_LR593887.1"/>
</dbReference>
<dbReference type="PANTHER" id="PTHR43133:SF51">
    <property type="entry name" value="RNA POLYMERASE SIGMA FACTOR"/>
    <property type="match status" value="1"/>
</dbReference>